<feature type="region of interest" description="Disordered" evidence="7">
    <location>
        <begin position="832"/>
        <end position="858"/>
    </location>
</feature>
<dbReference type="SUPFAM" id="SSF55781">
    <property type="entry name" value="GAF domain-like"/>
    <property type="match status" value="1"/>
</dbReference>
<dbReference type="Pfam" id="PF00512">
    <property type="entry name" value="HisKA"/>
    <property type="match status" value="1"/>
</dbReference>
<dbReference type="CDD" id="cd17546">
    <property type="entry name" value="REC_hyHK_CKI1_RcsC-like"/>
    <property type="match status" value="1"/>
</dbReference>
<evidence type="ECO:0000259" key="11">
    <source>
        <dbReference type="PROSITE" id="PS50850"/>
    </source>
</evidence>
<feature type="compositionally biased region" description="Basic and acidic residues" evidence="7">
    <location>
        <begin position="905"/>
        <end position="920"/>
    </location>
</feature>
<organism evidence="13">
    <name type="scientific">Pyrenophora teres f. teres (strain 0-1)</name>
    <name type="common">Barley net blotch fungus</name>
    <name type="synonym">Drechslera teres f. teres</name>
    <dbReference type="NCBI Taxonomy" id="861557"/>
    <lineage>
        <taxon>Eukaryota</taxon>
        <taxon>Fungi</taxon>
        <taxon>Dikarya</taxon>
        <taxon>Ascomycota</taxon>
        <taxon>Pezizomycotina</taxon>
        <taxon>Dothideomycetes</taxon>
        <taxon>Pleosporomycetidae</taxon>
        <taxon>Pleosporales</taxon>
        <taxon>Pleosporineae</taxon>
        <taxon>Pleosporaceae</taxon>
        <taxon>Pyrenophora</taxon>
    </lineage>
</organism>
<dbReference type="PANTHER" id="PTHR23507">
    <property type="entry name" value="ZGC:174356"/>
    <property type="match status" value="1"/>
</dbReference>
<keyword evidence="3 8" id="KW-0812">Transmembrane</keyword>
<feature type="region of interest" description="Disordered" evidence="7">
    <location>
        <begin position="895"/>
        <end position="921"/>
    </location>
</feature>
<feature type="transmembrane region" description="Helical" evidence="8">
    <location>
        <begin position="1550"/>
        <end position="1569"/>
    </location>
</feature>
<dbReference type="eggNOG" id="KOG0519">
    <property type="taxonomic scope" value="Eukaryota"/>
</dbReference>
<keyword evidence="4 8" id="KW-1133">Transmembrane helix</keyword>
<proteinExistence type="predicted"/>
<dbReference type="InterPro" id="IPR020846">
    <property type="entry name" value="MFS_dom"/>
</dbReference>
<dbReference type="Gene3D" id="1.10.287.130">
    <property type="match status" value="1"/>
</dbReference>
<evidence type="ECO:0000259" key="10">
    <source>
        <dbReference type="PROSITE" id="PS50110"/>
    </source>
</evidence>
<dbReference type="PRINTS" id="PR00344">
    <property type="entry name" value="BCTRLSENSOR"/>
</dbReference>
<dbReference type="InterPro" id="IPR005467">
    <property type="entry name" value="His_kinase_dom"/>
</dbReference>
<dbReference type="PANTHER" id="PTHR23507:SF40">
    <property type="entry name" value="TETRACYCLINE-EFFLUX TRANSPORTER"/>
    <property type="match status" value="1"/>
</dbReference>
<dbReference type="HOGENOM" id="CLU_241941_0_0_1"/>
<evidence type="ECO:0000256" key="8">
    <source>
        <dbReference type="SAM" id="Phobius"/>
    </source>
</evidence>
<name>E3RT61_PYRTT</name>
<dbReference type="SMART" id="SM00388">
    <property type="entry name" value="HisKA"/>
    <property type="match status" value="1"/>
</dbReference>
<dbReference type="OrthoDB" id="3026777at2759"/>
<evidence type="ECO:0000313" key="13">
    <source>
        <dbReference type="Proteomes" id="UP000001067"/>
    </source>
</evidence>
<dbReference type="InterPro" id="IPR005829">
    <property type="entry name" value="Sugar_transporter_CS"/>
</dbReference>
<feature type="transmembrane region" description="Helical" evidence="8">
    <location>
        <begin position="1190"/>
        <end position="1209"/>
    </location>
</feature>
<dbReference type="SMART" id="SM00448">
    <property type="entry name" value="REC"/>
    <property type="match status" value="1"/>
</dbReference>
<sequence length="1681" mass="184491">MTSSELTEQQKAFIADRARVWEVRRFCQVLPSVVRYVRGASTGLTSKPLEPHGRYSGNQPDGALAALLRCVVHQTGADLAMVSLLDDHTQYFVSGASRANVNEVKVTLDSTKWYGCESVTHHGGLCERTITRQNYPGRMALYEEYDMAKVERTKDLPFVRGDIAKFRHYAGVPLNPYNGPNIGTVFTFSETPLETGLSPADRLFLFETASHINKHLEQAVEALEGKRVLRFNQGVASLLRIGSSAEVVTDHKSEQLSSVAQSGQEPLVSNLYADSVLRLYRLASSLLYDTFEFDGVRIQEVGLSGTVINNNPDWNRSSLLAQHLGPGINEPQEPSPELIEKLLDWFPHGGVIQILGESGDVVAATSAHDVAPVVDPIICAEIPRTFPGAQQIIIMPLWDTYHERNIGVVLGFANDQSRVYLGSTDLSSISAFCTTIMTQVRRLEVQAMDKIKSDFLGSVSHEMRTPLHGILSSLELLADTPYNEHQHDLLESARYSGISLLDTIDRVLHFSNISSEARMSGETASNGSTGPLSHQWSLLNRQSGGSPTRNGTPNTVNVCEEIVHRELRRLQLKETDNALKFGEPSGCVRVSLDVDEASIKLSLVDGGKGIASDFLRYSIFDPFSQEDPTTEGTGLGLSIVKRTTNILGGKLEVDSNETRGSTFTATFPLGRVILGSSQDTTNLAVRNPESGTEALPKLEMSLFPPSRWEAGDTVRGRRCASMLSASLMRGLDRWFQTTIVPWQTASTQLRLIFVLYEDLQDAAQTHDDSGDVKRIILCPDVCTTPSIEMRSLDNTAAITGPITLSSLQEALATLFPGRIVAPERHDTLGQGALVEKGQGEPHEVKDKTKEQDRGKESDQALSQLLANLAIESKHHDGDLDSAKSAVKATTADTAEAWEIATSDGPTRDQTTKQDTPREEEQVNLAPHVPLEKANTEPRLLLVDDNAVNLKVLSMYARRCSEIPSTSVSGGQEAIDTYNNALLDGDDGSQRFDLIFLDLSMPNVSGFEVARRIRETEARRKDEFRTYICALTGLVSAKDRNAAYASGVDQYLVKPTKLKDLQGVVQLELQQCPRPRNSDNTPRHSESSDSAHNSTKAKGPSHFAMASSTDAAFVEEIEVEQELRMRANQTRPTKSGAHSPTRDSDDEDAPLLSPSRHDYGSVDDEYGNNEEDEWVGDADFRGLPWWKRPSIYWLLPPFMLFTIAFGGIIVPKINLIMDLVCEEYYATLETDPISSPMDPGQDRCQNDAVSSRSSLFLLYASLCSGILSAIISPKIGALSDRYGRKKFMIANTCGALFGEVLTILAAKFPETVHVNWILVGYCLEGISGSFIVGMACAHSYASDCVPPQKRNVAFSYFHACLFSGIAIGPALAGYIINARQKYVGKTEAVLLIFYMALGAHLIFIAFLVFLVPESLSKSRQETAREKHREEVGKKDPSADWINQLRSVNFFSPLKILWPTGPGTSSAVRRNLILLAATDTIMFGVAMGAMSVVLVYTRRQFDWHELESGRLTTIVNSSRVFSLLVILPILTRIFRGKNARQRNSGSDEFDLSIIRASILFDTLGYLGFALARKGELFVLSGAIAAIGGIGSPTLGAALTKHVPQDQVGQLLGATGLLHAVARVMGPTIFNGIYSATVGTYRQAVFVCLTGTFGLAFLCSWFIRPHVYINEDDKRAALADEREA</sequence>
<keyword evidence="13" id="KW-1185">Reference proteome</keyword>
<feature type="region of interest" description="Disordered" evidence="7">
    <location>
        <begin position="518"/>
        <end position="555"/>
    </location>
</feature>
<feature type="compositionally biased region" description="Basic and acidic residues" evidence="7">
    <location>
        <begin position="837"/>
        <end position="858"/>
    </location>
</feature>
<reference evidence="12 13" key="1">
    <citation type="journal article" date="2010" name="Genome Biol.">
        <title>A first genome assembly of the barley fungal pathogen Pyrenophora teres f. teres.</title>
        <authorList>
            <person name="Ellwood S.R."/>
            <person name="Liu Z."/>
            <person name="Syme R.A."/>
            <person name="Lai Z."/>
            <person name="Hane J.K."/>
            <person name="Keiper F."/>
            <person name="Moffat C.S."/>
            <person name="Oliver R.P."/>
            <person name="Friesen T.L."/>
        </authorList>
    </citation>
    <scope>NUCLEOTIDE SEQUENCE [LARGE SCALE GENOMIC DNA]</scope>
    <source>
        <strain evidence="12 13">0-1</strain>
    </source>
</reference>
<feature type="region of interest" description="Disordered" evidence="7">
    <location>
        <begin position="1068"/>
        <end position="1103"/>
    </location>
</feature>
<dbReference type="eggNOG" id="KOG2816">
    <property type="taxonomic scope" value="Eukaryota"/>
</dbReference>
<feature type="domain" description="Response regulatory" evidence="10">
    <location>
        <begin position="938"/>
        <end position="1068"/>
    </location>
</feature>
<dbReference type="PROSITE" id="PS50850">
    <property type="entry name" value="MFS"/>
    <property type="match status" value="1"/>
</dbReference>
<feature type="transmembrane region" description="Helical" evidence="8">
    <location>
        <begin position="1352"/>
        <end position="1375"/>
    </location>
</feature>
<feature type="transmembrane region" description="Helical" evidence="8">
    <location>
        <begin position="1608"/>
        <end position="1631"/>
    </location>
</feature>
<feature type="compositionally biased region" description="Acidic residues" evidence="7">
    <location>
        <begin position="1160"/>
        <end position="1170"/>
    </location>
</feature>
<dbReference type="SMART" id="SM00387">
    <property type="entry name" value="HATPase_c"/>
    <property type="match status" value="1"/>
</dbReference>
<dbReference type="PROSITE" id="PS00216">
    <property type="entry name" value="SUGAR_TRANSPORT_1"/>
    <property type="match status" value="1"/>
</dbReference>
<keyword evidence="5 8" id="KW-0472">Membrane</keyword>
<feature type="domain" description="Major facilitator superfamily (MFS) profile" evidence="11">
    <location>
        <begin position="1198"/>
        <end position="1665"/>
    </location>
</feature>
<dbReference type="SUPFAM" id="SSF52172">
    <property type="entry name" value="CheY-like"/>
    <property type="match status" value="1"/>
</dbReference>
<comment type="subcellular location">
    <subcellularLocation>
        <location evidence="1">Membrane</location>
        <topology evidence="1">Multi-pass membrane protein</topology>
    </subcellularLocation>
</comment>
<dbReference type="Pfam" id="PF02518">
    <property type="entry name" value="HATPase_c"/>
    <property type="match status" value="1"/>
</dbReference>
<dbReference type="InterPro" id="IPR003594">
    <property type="entry name" value="HATPase_dom"/>
</dbReference>
<feature type="transmembrane region" description="Helical" evidence="8">
    <location>
        <begin position="1317"/>
        <end position="1340"/>
    </location>
</feature>
<feature type="transmembrane region" description="Helical" evidence="8">
    <location>
        <begin position="1470"/>
        <end position="1492"/>
    </location>
</feature>
<dbReference type="Gene3D" id="3.30.565.10">
    <property type="entry name" value="Histidine kinase-like ATPase, C-terminal domain"/>
    <property type="match status" value="1"/>
</dbReference>
<dbReference type="InterPro" id="IPR011006">
    <property type="entry name" value="CheY-like_superfamily"/>
</dbReference>
<dbReference type="KEGG" id="pte:PTT_12168"/>
<dbReference type="PROSITE" id="PS50109">
    <property type="entry name" value="HIS_KIN"/>
    <property type="match status" value="1"/>
</dbReference>
<feature type="transmembrane region" description="Helical" evidence="8">
    <location>
        <begin position="1637"/>
        <end position="1660"/>
    </location>
</feature>
<gene>
    <name evidence="12" type="ORF">PTT_12168</name>
</gene>
<evidence type="ECO:0000256" key="1">
    <source>
        <dbReference type="ARBA" id="ARBA00004141"/>
    </source>
</evidence>
<dbReference type="InterPro" id="IPR036890">
    <property type="entry name" value="HATPase_C_sf"/>
</dbReference>
<dbReference type="InterPro" id="IPR036097">
    <property type="entry name" value="HisK_dim/P_sf"/>
</dbReference>
<dbReference type="InterPro" id="IPR004358">
    <property type="entry name" value="Sig_transdc_His_kin-like_C"/>
</dbReference>
<dbReference type="InterPro" id="IPR001789">
    <property type="entry name" value="Sig_transdc_resp-reg_receiver"/>
</dbReference>
<dbReference type="EMBL" id="GL534943">
    <property type="protein sequence ID" value="EFQ91102.1"/>
    <property type="molecule type" value="Genomic_DNA"/>
</dbReference>
<feature type="transmembrane region" description="Helical" evidence="8">
    <location>
        <begin position="1286"/>
        <end position="1305"/>
    </location>
</feature>
<keyword evidence="2 6" id="KW-0597">Phosphoprotein</keyword>
<dbReference type="Gene3D" id="1.20.1250.20">
    <property type="entry name" value="MFS general substrate transporter like domains"/>
    <property type="match status" value="1"/>
</dbReference>
<dbReference type="GO" id="GO:0000155">
    <property type="term" value="F:phosphorelay sensor kinase activity"/>
    <property type="evidence" value="ECO:0007669"/>
    <property type="project" value="InterPro"/>
</dbReference>
<feature type="modified residue" description="4-aspartylphosphate" evidence="6">
    <location>
        <position position="997"/>
    </location>
</feature>
<dbReference type="Pfam" id="PF00072">
    <property type="entry name" value="Response_reg"/>
    <property type="match status" value="1"/>
</dbReference>
<dbReference type="PROSITE" id="PS50110">
    <property type="entry name" value="RESPONSE_REGULATORY"/>
    <property type="match status" value="1"/>
</dbReference>
<dbReference type="InterPro" id="IPR003661">
    <property type="entry name" value="HisK_dim/P_dom"/>
</dbReference>
<dbReference type="STRING" id="861557.E3RT61"/>
<dbReference type="Gene3D" id="3.40.50.2300">
    <property type="match status" value="1"/>
</dbReference>
<evidence type="ECO:0000256" key="7">
    <source>
        <dbReference type="SAM" id="MobiDB-lite"/>
    </source>
</evidence>
<evidence type="ECO:0000313" key="12">
    <source>
        <dbReference type="EMBL" id="EFQ91102.1"/>
    </source>
</evidence>
<dbReference type="SUPFAM" id="SSF103473">
    <property type="entry name" value="MFS general substrate transporter"/>
    <property type="match status" value="1"/>
</dbReference>
<feature type="region of interest" description="Disordered" evidence="7">
    <location>
        <begin position="1123"/>
        <end position="1170"/>
    </location>
</feature>
<protein>
    <submittedName>
        <fullName evidence="12">Uncharacterized protein</fullName>
    </submittedName>
</protein>
<dbReference type="Proteomes" id="UP000001067">
    <property type="component" value="Unassembled WGS sequence"/>
</dbReference>
<feature type="domain" description="Histidine kinase" evidence="9">
    <location>
        <begin position="458"/>
        <end position="671"/>
    </location>
</feature>
<dbReference type="CDD" id="cd00082">
    <property type="entry name" value="HisKA"/>
    <property type="match status" value="1"/>
</dbReference>
<dbReference type="InterPro" id="IPR036259">
    <property type="entry name" value="MFS_trans_sf"/>
</dbReference>
<feature type="compositionally biased region" description="Polar residues" evidence="7">
    <location>
        <begin position="1126"/>
        <end position="1137"/>
    </location>
</feature>
<feature type="transmembrane region" description="Helical" evidence="8">
    <location>
        <begin position="1255"/>
        <end position="1274"/>
    </location>
</feature>
<dbReference type="GO" id="GO:0016020">
    <property type="term" value="C:membrane"/>
    <property type="evidence" value="ECO:0007669"/>
    <property type="project" value="UniProtKB-SubCell"/>
</dbReference>
<accession>E3RT61</accession>
<evidence type="ECO:0000256" key="3">
    <source>
        <dbReference type="ARBA" id="ARBA00022692"/>
    </source>
</evidence>
<dbReference type="SUPFAM" id="SSF47384">
    <property type="entry name" value="Homodimeric domain of signal transducing histidine kinase"/>
    <property type="match status" value="1"/>
</dbReference>
<evidence type="ECO:0000256" key="4">
    <source>
        <dbReference type="ARBA" id="ARBA00022989"/>
    </source>
</evidence>
<evidence type="ECO:0000259" key="9">
    <source>
        <dbReference type="PROSITE" id="PS50109"/>
    </source>
</evidence>
<feature type="transmembrane region" description="Helical" evidence="8">
    <location>
        <begin position="1575"/>
        <end position="1596"/>
    </location>
</feature>
<evidence type="ECO:0000256" key="5">
    <source>
        <dbReference type="ARBA" id="ARBA00023136"/>
    </source>
</evidence>
<dbReference type="SUPFAM" id="SSF55874">
    <property type="entry name" value="ATPase domain of HSP90 chaperone/DNA topoisomerase II/histidine kinase"/>
    <property type="match status" value="1"/>
</dbReference>
<evidence type="ECO:0000256" key="6">
    <source>
        <dbReference type="PROSITE-ProRule" id="PRU00169"/>
    </source>
</evidence>
<feature type="transmembrane region" description="Helical" evidence="8">
    <location>
        <begin position="1512"/>
        <end position="1529"/>
    </location>
</feature>
<evidence type="ECO:0000256" key="2">
    <source>
        <dbReference type="ARBA" id="ARBA00022553"/>
    </source>
</evidence>
<dbReference type="GO" id="GO:0022857">
    <property type="term" value="F:transmembrane transporter activity"/>
    <property type="evidence" value="ECO:0007669"/>
    <property type="project" value="InterPro"/>
</dbReference>
<feature type="transmembrane region" description="Helical" evidence="8">
    <location>
        <begin position="1387"/>
        <end position="1410"/>
    </location>
</feature>
<dbReference type="Pfam" id="PF07690">
    <property type="entry name" value="MFS_1"/>
    <property type="match status" value="1"/>
</dbReference>
<dbReference type="InterPro" id="IPR011701">
    <property type="entry name" value="MFS"/>
</dbReference>